<evidence type="ECO:0000256" key="1">
    <source>
        <dbReference type="ARBA" id="ARBA00004881"/>
    </source>
</evidence>
<dbReference type="Gene3D" id="3.20.20.80">
    <property type="entry name" value="Glycosidases"/>
    <property type="match status" value="1"/>
</dbReference>
<organism evidence="4 5">
    <name type="scientific">Fundicoccus ignavus</name>
    <dbReference type="NCBI Taxonomy" id="2664442"/>
    <lineage>
        <taxon>Bacteria</taxon>
        <taxon>Bacillati</taxon>
        <taxon>Bacillota</taxon>
        <taxon>Bacilli</taxon>
        <taxon>Lactobacillales</taxon>
        <taxon>Aerococcaceae</taxon>
        <taxon>Fundicoccus</taxon>
    </lineage>
</organism>
<dbReference type="AlphaFoldDB" id="A0A6I2GD36"/>
<sequence length="283" mass="32180">MENGISIACGPNVDDYHWMEVLMREAGPFFDGISLHHYALASYWEDKRPAIGFPENEWFSLIESALKMDELISKHSTIMDQYDPGKRIGLIVDEWGSWLAVEPHTNPGFLYQQNTIRDAIVASLTLNIFHRHADRIHMANIAQMVNVLQAMVLTKNEKMIKTPTYHVFDLYKNHMEAQRVDTSSILSKHTDFTVSKKENLLTISLCNYDLAAADDVIFDIRDSEIVSISAESLIGTAMDQHNSFDLPDNLTKQLFNDYILNNQNELVVTIPPMSVISLYVTLG</sequence>
<dbReference type="InterPro" id="IPR017853">
    <property type="entry name" value="GH"/>
</dbReference>
<dbReference type="SUPFAM" id="SSF51011">
    <property type="entry name" value="Glycosyl hydrolase domain"/>
    <property type="match status" value="1"/>
</dbReference>
<evidence type="ECO:0000313" key="4">
    <source>
        <dbReference type="EMBL" id="MRI84524.1"/>
    </source>
</evidence>
<dbReference type="GO" id="GO:0046373">
    <property type="term" value="P:L-arabinose metabolic process"/>
    <property type="evidence" value="ECO:0007669"/>
    <property type="project" value="InterPro"/>
</dbReference>
<keyword evidence="5" id="KW-1185">Reference proteome</keyword>
<dbReference type="SUPFAM" id="SSF51445">
    <property type="entry name" value="(Trans)glycosidases"/>
    <property type="match status" value="1"/>
</dbReference>
<gene>
    <name evidence="4" type="ORF">GIY09_01250</name>
</gene>
<accession>A0A6I2GD36</accession>
<comment type="caution">
    <text evidence="4">The sequence shown here is derived from an EMBL/GenBank/DDBJ whole genome shotgun (WGS) entry which is preliminary data.</text>
</comment>
<protein>
    <recommendedName>
        <fullName evidence="3">Alpha-L-arabinofuranosidase C-terminal domain-containing protein</fullName>
    </recommendedName>
</protein>
<dbReference type="Pfam" id="PF06964">
    <property type="entry name" value="Alpha-L-AF_C"/>
    <property type="match status" value="1"/>
</dbReference>
<comment type="pathway">
    <text evidence="1">Glycan metabolism.</text>
</comment>
<reference evidence="4 5" key="1">
    <citation type="submission" date="2019-11" db="EMBL/GenBank/DDBJ databases">
        <title>Characterisation of Fundicoccus ignavus gen. nov. sp. nov., a novel genus of the family Aerococcaceae isolated from bulk tank milk.</title>
        <authorList>
            <person name="Siebert A."/>
            <person name="Huptas C."/>
            <person name="Wenning M."/>
            <person name="Scherer S."/>
            <person name="Doll E.V."/>
        </authorList>
    </citation>
    <scope>NUCLEOTIDE SEQUENCE [LARGE SCALE GENOMIC DNA]</scope>
    <source>
        <strain evidence="4 5">WS4759</strain>
    </source>
</reference>
<evidence type="ECO:0000259" key="3">
    <source>
        <dbReference type="SMART" id="SM00813"/>
    </source>
</evidence>
<comment type="subunit">
    <text evidence="2">Homohexamer; trimer of dimers.</text>
</comment>
<evidence type="ECO:0000313" key="5">
    <source>
        <dbReference type="Proteomes" id="UP000430975"/>
    </source>
</evidence>
<feature type="domain" description="Alpha-L-arabinofuranosidase C-terminal" evidence="3">
    <location>
        <begin position="93"/>
        <end position="274"/>
    </location>
</feature>
<name>A0A6I2GD36_9LACT</name>
<dbReference type="PANTHER" id="PTHR43576">
    <property type="entry name" value="ALPHA-L-ARABINOFURANOSIDASE C-RELATED"/>
    <property type="match status" value="1"/>
</dbReference>
<dbReference type="EMBL" id="WJQS01000001">
    <property type="protein sequence ID" value="MRI84524.1"/>
    <property type="molecule type" value="Genomic_DNA"/>
</dbReference>
<dbReference type="PANTHER" id="PTHR43576:SF2">
    <property type="entry name" value="INTRACELLULAR EXO-ALPHA-L-ARABINOFURANOSIDASE 2"/>
    <property type="match status" value="1"/>
</dbReference>
<dbReference type="SMART" id="SM00813">
    <property type="entry name" value="Alpha-L-AF_C"/>
    <property type="match status" value="1"/>
</dbReference>
<dbReference type="Proteomes" id="UP000430975">
    <property type="component" value="Unassembled WGS sequence"/>
</dbReference>
<evidence type="ECO:0000256" key="2">
    <source>
        <dbReference type="ARBA" id="ARBA00011165"/>
    </source>
</evidence>
<dbReference type="GO" id="GO:0046556">
    <property type="term" value="F:alpha-L-arabinofuranosidase activity"/>
    <property type="evidence" value="ECO:0007669"/>
    <property type="project" value="UniProtKB-EC"/>
</dbReference>
<proteinExistence type="predicted"/>
<dbReference type="GO" id="GO:0000272">
    <property type="term" value="P:polysaccharide catabolic process"/>
    <property type="evidence" value="ECO:0007669"/>
    <property type="project" value="TreeGrafter"/>
</dbReference>
<dbReference type="InterPro" id="IPR010720">
    <property type="entry name" value="Alpha-L-AF_C"/>
</dbReference>